<dbReference type="PANTHER" id="PTHR47171:SF6">
    <property type="entry name" value="SPECIFIC TRANSCRIPTION FACTOR, PUTATIVE (AFU_ORTHOLOGUE AFUA_2G06130)-RELATED"/>
    <property type="match status" value="1"/>
</dbReference>
<reference evidence="8 9" key="2">
    <citation type="submission" date="2015-05" db="EMBL/GenBank/DDBJ databases">
        <authorList>
            <person name="Morales-Cruz A."/>
            <person name="Amrine K.C."/>
            <person name="Cantu D."/>
        </authorList>
    </citation>
    <scope>NUCLEOTIDE SEQUENCE [LARGE SCALE GENOMIC DNA]</scope>
    <source>
        <strain evidence="8">UCRPC4</strain>
    </source>
</reference>
<reference evidence="8 9" key="1">
    <citation type="submission" date="2015-05" db="EMBL/GenBank/DDBJ databases">
        <title>Distinctive expansion of gene families associated with plant cell wall degradation and secondary metabolism in the genomes of grapevine trunk pathogens.</title>
        <authorList>
            <person name="Lawrence D.P."/>
            <person name="Travadon R."/>
            <person name="Rolshausen P.E."/>
            <person name="Baumgartner K."/>
        </authorList>
    </citation>
    <scope>NUCLEOTIDE SEQUENCE [LARGE SCALE GENOMIC DNA]</scope>
    <source>
        <strain evidence="8">UCRPC4</strain>
    </source>
</reference>
<evidence type="ECO:0000256" key="6">
    <source>
        <dbReference type="SAM" id="MobiDB-lite"/>
    </source>
</evidence>
<keyword evidence="9" id="KW-1185">Reference proteome</keyword>
<dbReference type="CDD" id="cd12148">
    <property type="entry name" value="fungal_TF_MHR"/>
    <property type="match status" value="1"/>
</dbReference>
<evidence type="ECO:0000313" key="9">
    <source>
        <dbReference type="Proteomes" id="UP000053317"/>
    </source>
</evidence>
<dbReference type="GO" id="GO:0006351">
    <property type="term" value="P:DNA-templated transcription"/>
    <property type="evidence" value="ECO:0007669"/>
    <property type="project" value="InterPro"/>
</dbReference>
<feature type="region of interest" description="Disordered" evidence="6">
    <location>
        <begin position="24"/>
        <end position="48"/>
    </location>
</feature>
<keyword evidence="5" id="KW-0539">Nucleus</keyword>
<feature type="domain" description="Xylanolytic transcriptional activator regulatory" evidence="7">
    <location>
        <begin position="139"/>
        <end position="304"/>
    </location>
</feature>
<sequence>MISGKEKGWPEHKRCTHVFGSTLGSASADGDETLFSPNDTSSPDTRPERRFISDLVPESYLVAETESPNNGGRLSHVGVFIEENSTGRSYDDIRRIGSPDTNIQKSGNAIHTRRKLNRYLEAVGAFRVLPNSTHGPLVNIYISLVQPLLPILDLEEFHGVKSNTTASRLLINAICLVACKAEGAAGFLRLEDGGPLLSGRDFASEIYQGLVAAINARLESSRLDETRILALMSMHSEGIRGVEDASLHLTHAVHHATTDAMHIHYAGRSNVNDSRAALFWSLWTMDKINCSMAGRPLIIRDDDIGIGRSDKTGTNTRRAFDVWYDLSAMLAKAIGFYRPNAEGTGWEDDYPSFEAVVGKDLEDRIGESTFALLELYYQAITILACREDNSATASYSRQALAALRIQALLTVELVSELAPLPIVPYAASLALSVAYRHLRKAEIPSRVRTSIANLRICTEILERYAKVWWCATAMAKLGRKVLDRYQEGHFPKTYRHPKTTSGITSSTAPGTTSINFQKPRNSLDILSTAAAAHGKNRPDGDDPAGDGGLVGHDANTGPSNNLQLSTDETQLLPENFFQDFDTLFGDYLDPSQPLNYLDMGIFDNNDTLNFPII</sequence>
<dbReference type="InterPro" id="IPR052073">
    <property type="entry name" value="Amide_Lactam_Regulators"/>
</dbReference>
<evidence type="ECO:0000313" key="8">
    <source>
        <dbReference type="EMBL" id="KKY25374.1"/>
    </source>
</evidence>
<dbReference type="PANTHER" id="PTHR47171">
    <property type="entry name" value="FARA-RELATED"/>
    <property type="match status" value="1"/>
</dbReference>
<gene>
    <name evidence="8" type="ORF">UCRPC4_g01852</name>
</gene>
<evidence type="ECO:0000256" key="1">
    <source>
        <dbReference type="ARBA" id="ARBA00022833"/>
    </source>
</evidence>
<organism evidence="8 9">
    <name type="scientific">Phaeomoniella chlamydospora</name>
    <name type="common">Phaeoacremonium chlamydosporum</name>
    <dbReference type="NCBI Taxonomy" id="158046"/>
    <lineage>
        <taxon>Eukaryota</taxon>
        <taxon>Fungi</taxon>
        <taxon>Dikarya</taxon>
        <taxon>Ascomycota</taxon>
        <taxon>Pezizomycotina</taxon>
        <taxon>Eurotiomycetes</taxon>
        <taxon>Chaetothyriomycetidae</taxon>
        <taxon>Phaeomoniellales</taxon>
        <taxon>Phaeomoniellaceae</taxon>
        <taxon>Phaeomoniella</taxon>
    </lineage>
</organism>
<proteinExistence type="predicted"/>
<accession>A0A0G2ET57</accession>
<evidence type="ECO:0000256" key="4">
    <source>
        <dbReference type="ARBA" id="ARBA00023163"/>
    </source>
</evidence>
<evidence type="ECO:0000256" key="3">
    <source>
        <dbReference type="ARBA" id="ARBA00023125"/>
    </source>
</evidence>
<feature type="region of interest" description="Disordered" evidence="6">
    <location>
        <begin position="532"/>
        <end position="564"/>
    </location>
</feature>
<dbReference type="OrthoDB" id="10031947at2759"/>
<dbReference type="Proteomes" id="UP000053317">
    <property type="component" value="Unassembled WGS sequence"/>
</dbReference>
<keyword evidence="4" id="KW-0804">Transcription</keyword>
<dbReference type="EMBL" id="LCWF01000042">
    <property type="protein sequence ID" value="KKY25374.1"/>
    <property type="molecule type" value="Genomic_DNA"/>
</dbReference>
<feature type="compositionally biased region" description="Polar residues" evidence="6">
    <location>
        <begin position="35"/>
        <end position="44"/>
    </location>
</feature>
<evidence type="ECO:0000256" key="5">
    <source>
        <dbReference type="ARBA" id="ARBA00023242"/>
    </source>
</evidence>
<dbReference type="InterPro" id="IPR007219">
    <property type="entry name" value="XnlR_reg_dom"/>
</dbReference>
<name>A0A0G2ET57_PHACM</name>
<evidence type="ECO:0000256" key="2">
    <source>
        <dbReference type="ARBA" id="ARBA00023015"/>
    </source>
</evidence>
<feature type="region of interest" description="Disordered" evidence="6">
    <location>
        <begin position="493"/>
        <end position="514"/>
    </location>
</feature>
<keyword evidence="3" id="KW-0238">DNA-binding</keyword>
<protein>
    <submittedName>
        <fullName evidence="8">Putative fungal specific transcription</fullName>
    </submittedName>
</protein>
<comment type="caution">
    <text evidence="8">The sequence shown here is derived from an EMBL/GenBank/DDBJ whole genome shotgun (WGS) entry which is preliminary data.</text>
</comment>
<feature type="compositionally biased region" description="Polar residues" evidence="6">
    <location>
        <begin position="499"/>
        <end position="514"/>
    </location>
</feature>
<evidence type="ECO:0000259" key="7">
    <source>
        <dbReference type="Pfam" id="PF04082"/>
    </source>
</evidence>
<dbReference type="GO" id="GO:0008270">
    <property type="term" value="F:zinc ion binding"/>
    <property type="evidence" value="ECO:0007669"/>
    <property type="project" value="InterPro"/>
</dbReference>
<keyword evidence="1" id="KW-0862">Zinc</keyword>
<dbReference type="AlphaFoldDB" id="A0A0G2ET57"/>
<keyword evidence="2" id="KW-0805">Transcription regulation</keyword>
<dbReference type="Pfam" id="PF04082">
    <property type="entry name" value="Fungal_trans"/>
    <property type="match status" value="1"/>
</dbReference>
<dbReference type="GO" id="GO:0003677">
    <property type="term" value="F:DNA binding"/>
    <property type="evidence" value="ECO:0007669"/>
    <property type="project" value="UniProtKB-KW"/>
</dbReference>